<evidence type="ECO:0000256" key="2">
    <source>
        <dbReference type="ARBA" id="ARBA00022737"/>
    </source>
</evidence>
<accession>A0A0V1Q6U6</accession>
<feature type="repeat" description="WD" evidence="3">
    <location>
        <begin position="246"/>
        <end position="280"/>
    </location>
</feature>
<evidence type="ECO:0000256" key="1">
    <source>
        <dbReference type="ARBA" id="ARBA00022574"/>
    </source>
</evidence>
<dbReference type="Pfam" id="PF00400">
    <property type="entry name" value="WD40"/>
    <property type="match status" value="2"/>
</dbReference>
<dbReference type="GeneID" id="26837099"/>
<dbReference type="OrthoDB" id="10262475at2759"/>
<dbReference type="RefSeq" id="XP_015470321.1">
    <property type="nucleotide sequence ID" value="XM_015608920.1"/>
</dbReference>
<keyword evidence="5" id="KW-1185">Reference proteome</keyword>
<keyword evidence="2" id="KW-0677">Repeat</keyword>
<keyword evidence="1 3" id="KW-0853">WD repeat</keyword>
<evidence type="ECO:0000313" key="4">
    <source>
        <dbReference type="EMBL" id="KSA04219.1"/>
    </source>
</evidence>
<name>A0A0V1Q6U6_9ASCO</name>
<evidence type="ECO:0000313" key="5">
    <source>
        <dbReference type="Proteomes" id="UP000054251"/>
    </source>
</evidence>
<dbReference type="Proteomes" id="UP000054251">
    <property type="component" value="Unassembled WGS sequence"/>
</dbReference>
<dbReference type="AlphaFoldDB" id="A0A0V1Q6U6"/>
<dbReference type="InterPro" id="IPR001680">
    <property type="entry name" value="WD40_rpt"/>
</dbReference>
<dbReference type="EMBL" id="LMYN01000001">
    <property type="protein sequence ID" value="KSA04219.1"/>
    <property type="molecule type" value="Genomic_DNA"/>
</dbReference>
<organism evidence="4 5">
    <name type="scientific">Debaryomyces fabryi</name>
    <dbReference type="NCBI Taxonomy" id="58627"/>
    <lineage>
        <taxon>Eukaryota</taxon>
        <taxon>Fungi</taxon>
        <taxon>Dikarya</taxon>
        <taxon>Ascomycota</taxon>
        <taxon>Saccharomycotina</taxon>
        <taxon>Pichiomycetes</taxon>
        <taxon>Debaryomycetaceae</taxon>
        <taxon>Debaryomyces</taxon>
    </lineage>
</organism>
<dbReference type="InterPro" id="IPR015943">
    <property type="entry name" value="WD40/YVTN_repeat-like_dom_sf"/>
</dbReference>
<dbReference type="SMART" id="SM00320">
    <property type="entry name" value="WD40"/>
    <property type="match status" value="3"/>
</dbReference>
<dbReference type="PANTHER" id="PTHR10971">
    <property type="entry name" value="MRNA EXPORT FACTOR AND BUB3"/>
    <property type="match status" value="1"/>
</dbReference>
<dbReference type="InterPro" id="IPR036322">
    <property type="entry name" value="WD40_repeat_dom_sf"/>
</dbReference>
<evidence type="ECO:0000256" key="3">
    <source>
        <dbReference type="PROSITE-ProRule" id="PRU00221"/>
    </source>
</evidence>
<proteinExistence type="predicted"/>
<comment type="caution">
    <text evidence="4">The sequence shown here is derived from an EMBL/GenBank/DDBJ whole genome shotgun (WGS) entry which is preliminary data.</text>
</comment>
<reference evidence="4 5" key="1">
    <citation type="submission" date="2015-11" db="EMBL/GenBank/DDBJ databases">
        <title>The genome of Debaryomyces fabryi.</title>
        <authorList>
            <person name="Tafer H."/>
            <person name="Lopandic K."/>
        </authorList>
    </citation>
    <scope>NUCLEOTIDE SEQUENCE [LARGE SCALE GENOMIC DNA]</scope>
    <source>
        <strain evidence="4 5">CBS 789</strain>
    </source>
</reference>
<protein>
    <recommendedName>
        <fullName evidence="6">Mitotic checkpoint protein BUB3</fullName>
    </recommendedName>
</protein>
<gene>
    <name evidence="4" type="ORF">AC631_00090</name>
</gene>
<dbReference type="SUPFAM" id="SSF50978">
    <property type="entry name" value="WD40 repeat-like"/>
    <property type="match status" value="1"/>
</dbReference>
<sequence>MASLISLQTPLYLDIISDIKFSPKQNHLLVSSWDSRLLLYDCSDVTQSSMVTEFQSNIPILSIAYGLGNSTYVGGLDGTVRQIDYENLKIGNENIGDKTESVLGINNLKSIENQPHILVASGFDGRLQFIDSRKRTPILSRKLSNKIFCTDTTSEYLTIGMSERRIEIYDHRNWNQPYQVRESGLKYQIKDLKNFPTGDGFAISSIDGRVAMEYFDPSEEAQSKKFAFKCHRFSDKQSRTDLVYPINSMVFNKGNNTLFTAGSDGYLCLWNWQKRKRIKQFSKFEDDHANTQSIVKTDISFDNKLIGIATSDDSFKNMKSLSLSSDNNKASKIYIKTLT</sequence>
<dbReference type="PROSITE" id="PS50082">
    <property type="entry name" value="WD_REPEATS_2"/>
    <property type="match status" value="1"/>
</dbReference>
<evidence type="ECO:0008006" key="6">
    <source>
        <dbReference type="Google" id="ProtNLM"/>
    </source>
</evidence>
<dbReference type="Gene3D" id="2.130.10.10">
    <property type="entry name" value="YVTN repeat-like/Quinoprotein amine dehydrogenase"/>
    <property type="match status" value="1"/>
</dbReference>